<feature type="domain" description="Vta1/callose synthase N-terminal" evidence="10">
    <location>
        <begin position="15"/>
        <end position="157"/>
    </location>
</feature>
<evidence type="ECO:0000256" key="3">
    <source>
        <dbReference type="ARBA" id="ARBA00007895"/>
    </source>
</evidence>
<dbReference type="GO" id="GO:0010008">
    <property type="term" value="C:endosome membrane"/>
    <property type="evidence" value="ECO:0007669"/>
    <property type="project" value="UniProtKB-SubCell"/>
</dbReference>
<evidence type="ECO:0000256" key="1">
    <source>
        <dbReference type="ARBA" id="ARBA00004481"/>
    </source>
</evidence>
<dbReference type="GO" id="GO:0005771">
    <property type="term" value="C:multivesicular body"/>
    <property type="evidence" value="ECO:0007669"/>
    <property type="project" value="TreeGrafter"/>
</dbReference>
<reference evidence="12" key="1">
    <citation type="submission" date="2022-03" db="EMBL/GenBank/DDBJ databases">
        <authorList>
            <person name="Sayadi A."/>
        </authorList>
    </citation>
    <scope>NUCLEOTIDE SEQUENCE</scope>
</reference>
<dbReference type="PANTHER" id="PTHR46009">
    <property type="entry name" value="VACUOLAR PROTEIN SORTING-ASSOCIATED PROTEIN VTA1 HOMOLOG"/>
    <property type="match status" value="1"/>
</dbReference>
<keyword evidence="8" id="KW-0472">Membrane</keyword>
<evidence type="ECO:0000313" key="12">
    <source>
        <dbReference type="EMBL" id="CAH1983710.1"/>
    </source>
</evidence>
<evidence type="ECO:0000256" key="6">
    <source>
        <dbReference type="ARBA" id="ARBA00022753"/>
    </source>
</evidence>
<evidence type="ECO:0000256" key="5">
    <source>
        <dbReference type="ARBA" id="ARBA00022490"/>
    </source>
</evidence>
<feature type="region of interest" description="Disordered" evidence="9">
    <location>
        <begin position="158"/>
        <end position="280"/>
    </location>
</feature>
<evidence type="ECO:0000256" key="4">
    <source>
        <dbReference type="ARBA" id="ARBA00022448"/>
    </source>
</evidence>
<evidence type="ECO:0000259" key="11">
    <source>
        <dbReference type="Pfam" id="PF18097"/>
    </source>
</evidence>
<keyword evidence="5" id="KW-0963">Cytoplasm</keyword>
<dbReference type="GO" id="GO:0015031">
    <property type="term" value="P:protein transport"/>
    <property type="evidence" value="ECO:0007669"/>
    <property type="project" value="UniProtKB-KW"/>
</dbReference>
<dbReference type="Pfam" id="PF04652">
    <property type="entry name" value="Vta1"/>
    <property type="match status" value="1"/>
</dbReference>
<feature type="domain" description="Vta1 C-terminal" evidence="11">
    <location>
        <begin position="281"/>
        <end position="317"/>
    </location>
</feature>
<dbReference type="GO" id="GO:0032511">
    <property type="term" value="P:late endosome to vacuole transport via multivesicular body sorting pathway"/>
    <property type="evidence" value="ECO:0007669"/>
    <property type="project" value="InterPro"/>
</dbReference>
<keyword evidence="7" id="KW-0653">Protein transport</keyword>
<feature type="compositionally biased region" description="Polar residues" evidence="9">
    <location>
        <begin position="261"/>
        <end position="271"/>
    </location>
</feature>
<dbReference type="Pfam" id="PF18097">
    <property type="entry name" value="Vta1_C"/>
    <property type="match status" value="1"/>
</dbReference>
<feature type="compositionally biased region" description="Pro residues" evidence="9">
    <location>
        <begin position="236"/>
        <end position="247"/>
    </location>
</feature>
<evidence type="ECO:0000313" key="13">
    <source>
        <dbReference type="Proteomes" id="UP001152888"/>
    </source>
</evidence>
<evidence type="ECO:0000259" key="10">
    <source>
        <dbReference type="Pfam" id="PF04652"/>
    </source>
</evidence>
<keyword evidence="13" id="KW-1185">Reference proteome</keyword>
<dbReference type="EMBL" id="CAKOFQ010006944">
    <property type="protein sequence ID" value="CAH1983710.1"/>
    <property type="molecule type" value="Genomic_DNA"/>
</dbReference>
<gene>
    <name evidence="12" type="ORF">ACAOBT_LOCUS15704</name>
</gene>
<comment type="caution">
    <text evidence="12">The sequence shown here is derived from an EMBL/GenBank/DDBJ whole genome shotgun (WGS) entry which is preliminary data.</text>
</comment>
<evidence type="ECO:0000256" key="7">
    <source>
        <dbReference type="ARBA" id="ARBA00022927"/>
    </source>
</evidence>
<name>A0A9P0L1U9_ACAOB</name>
<comment type="similarity">
    <text evidence="3">Belongs to the VTA1 family.</text>
</comment>
<proteinExistence type="inferred from homology"/>
<comment type="subcellular location">
    <subcellularLocation>
        <location evidence="2">Cytoplasm</location>
    </subcellularLocation>
    <subcellularLocation>
        <location evidence="1">Endosome membrane</location>
        <topology evidence="1">Peripheral membrane protein</topology>
    </subcellularLocation>
</comment>
<keyword evidence="6" id="KW-0967">Endosome</keyword>
<evidence type="ECO:0000256" key="8">
    <source>
        <dbReference type="ARBA" id="ARBA00023136"/>
    </source>
</evidence>
<dbReference type="Gene3D" id="1.25.40.270">
    <property type="entry name" value="Vacuolar protein sorting-associated protein vta1"/>
    <property type="match status" value="1"/>
</dbReference>
<dbReference type="Gene3D" id="1.20.5.420">
    <property type="entry name" value="Immunoglobulin FC, subunit C"/>
    <property type="match status" value="1"/>
</dbReference>
<dbReference type="AlphaFoldDB" id="A0A9P0L1U9"/>
<dbReference type="InterPro" id="IPR041212">
    <property type="entry name" value="Vta1_C"/>
</dbReference>
<keyword evidence="4" id="KW-0813">Transport</keyword>
<dbReference type="InterPro" id="IPR044538">
    <property type="entry name" value="Vta1-like"/>
</dbReference>
<dbReference type="OrthoDB" id="391137at2759"/>
<evidence type="ECO:0000256" key="9">
    <source>
        <dbReference type="SAM" id="MobiDB-lite"/>
    </source>
</evidence>
<organism evidence="12 13">
    <name type="scientific">Acanthoscelides obtectus</name>
    <name type="common">Bean weevil</name>
    <name type="synonym">Bruchus obtectus</name>
    <dbReference type="NCBI Taxonomy" id="200917"/>
    <lineage>
        <taxon>Eukaryota</taxon>
        <taxon>Metazoa</taxon>
        <taxon>Ecdysozoa</taxon>
        <taxon>Arthropoda</taxon>
        <taxon>Hexapoda</taxon>
        <taxon>Insecta</taxon>
        <taxon>Pterygota</taxon>
        <taxon>Neoptera</taxon>
        <taxon>Endopterygota</taxon>
        <taxon>Coleoptera</taxon>
        <taxon>Polyphaga</taxon>
        <taxon>Cucujiformia</taxon>
        <taxon>Chrysomeloidea</taxon>
        <taxon>Chrysomelidae</taxon>
        <taxon>Bruchinae</taxon>
        <taxon>Bruchini</taxon>
        <taxon>Acanthoscelides</taxon>
    </lineage>
</organism>
<sequence length="322" mass="35320">MVVNFPPIPQEVKPIAHLLKLADEHDDRNIVVAYYARMAACSLALRVVPGKKSPETANLIRAILAWLEVTKEEHRENDGITNTTVAQAIIENYALKLFENGDEQDKADIFNKNTVKTFYTAGILMDVLEQFGELSEDIREKRKYAKWKAAYIHNCLKRGEQPLSGPPRPPYINTGSLKRKPMQMNYNIESEEPPDDQIRNDSETSTVTPITPDEKPSSPPNFEQLPPPGAQEGAPAPQPSPVSPGPLLPSAVPVYPGATGSDGTAGQAGSNGTTGGYQPTPEVIQKAQKFCKYATSALNYDDVKNALENIEKARNLLLNGNE</sequence>
<dbReference type="PANTHER" id="PTHR46009:SF1">
    <property type="entry name" value="VACUOLAR PROTEIN SORTING-ASSOCIATED PROTEIN VTA1 HOMOLOG"/>
    <property type="match status" value="1"/>
</dbReference>
<evidence type="ECO:0000256" key="2">
    <source>
        <dbReference type="ARBA" id="ARBA00004496"/>
    </source>
</evidence>
<dbReference type="InterPro" id="IPR023175">
    <property type="entry name" value="Vta1/CALS_N_sf"/>
</dbReference>
<accession>A0A9P0L1U9</accession>
<dbReference type="Proteomes" id="UP001152888">
    <property type="component" value="Unassembled WGS sequence"/>
</dbReference>
<dbReference type="InterPro" id="IPR039431">
    <property type="entry name" value="Vta1/CALS_N"/>
</dbReference>
<protein>
    <submittedName>
        <fullName evidence="12">Uncharacterized protein</fullName>
    </submittedName>
</protein>